<dbReference type="AlphaFoldDB" id="A0A7R9CJ71"/>
<keyword evidence="3 7" id="KW-0645">Protease</keyword>
<dbReference type="PROSITE" id="PS00560">
    <property type="entry name" value="CARBOXYPEPT_SER_HIS"/>
    <property type="match status" value="1"/>
</dbReference>
<keyword evidence="2 7" id="KW-0121">Carboxypeptidase</keyword>
<evidence type="ECO:0000256" key="8">
    <source>
        <dbReference type="SAM" id="Phobius"/>
    </source>
</evidence>
<evidence type="ECO:0000256" key="6">
    <source>
        <dbReference type="ARBA" id="ARBA00023180"/>
    </source>
</evidence>
<dbReference type="InterPro" id="IPR018202">
    <property type="entry name" value="Ser_caboxypep_ser_AS"/>
</dbReference>
<dbReference type="GO" id="GO:0006508">
    <property type="term" value="P:proteolysis"/>
    <property type="evidence" value="ECO:0007669"/>
    <property type="project" value="UniProtKB-KW"/>
</dbReference>
<dbReference type="Gene3D" id="3.40.50.1820">
    <property type="entry name" value="alpha/beta hydrolase"/>
    <property type="match status" value="2"/>
</dbReference>
<evidence type="ECO:0000256" key="2">
    <source>
        <dbReference type="ARBA" id="ARBA00022645"/>
    </source>
</evidence>
<keyword evidence="8" id="KW-0472">Membrane</keyword>
<keyword evidence="8" id="KW-1133">Transmembrane helix</keyword>
<comment type="similarity">
    <text evidence="1 7">Belongs to the peptidase S10 family.</text>
</comment>
<dbReference type="PANTHER" id="PTHR11802">
    <property type="entry name" value="SERINE PROTEASE FAMILY S10 SERINE CARBOXYPEPTIDASE"/>
    <property type="match status" value="1"/>
</dbReference>
<reference evidence="9" key="1">
    <citation type="submission" date="2020-11" db="EMBL/GenBank/DDBJ databases">
        <authorList>
            <person name="Tran Van P."/>
        </authorList>
    </citation>
    <scope>NUCLEOTIDE SEQUENCE</scope>
</reference>
<evidence type="ECO:0000256" key="1">
    <source>
        <dbReference type="ARBA" id="ARBA00009431"/>
    </source>
</evidence>
<keyword evidence="5 7" id="KW-0378">Hydrolase</keyword>
<dbReference type="InterPro" id="IPR033124">
    <property type="entry name" value="Ser_caboxypep_his_AS"/>
</dbReference>
<accession>A0A7R9CJ71</accession>
<dbReference type="SUPFAM" id="SSF53474">
    <property type="entry name" value="alpha/beta-Hydrolases"/>
    <property type="match status" value="2"/>
</dbReference>
<dbReference type="PROSITE" id="PS00131">
    <property type="entry name" value="CARBOXYPEPT_SER_SER"/>
    <property type="match status" value="1"/>
</dbReference>
<evidence type="ECO:0000256" key="3">
    <source>
        <dbReference type="ARBA" id="ARBA00022670"/>
    </source>
</evidence>
<dbReference type="FunFam" id="3.40.50.1820:FF:000096">
    <property type="entry name" value="Carboxypeptidase vitellogenic-like"/>
    <property type="match status" value="1"/>
</dbReference>
<dbReference type="GO" id="GO:0004185">
    <property type="term" value="F:serine-type carboxypeptidase activity"/>
    <property type="evidence" value="ECO:0007669"/>
    <property type="project" value="UniProtKB-UniRule"/>
</dbReference>
<dbReference type="Pfam" id="PF00450">
    <property type="entry name" value="Peptidase_S10"/>
    <property type="match status" value="2"/>
</dbReference>
<dbReference type="PRINTS" id="PR00724">
    <property type="entry name" value="CRBOXYPTASEC"/>
</dbReference>
<sequence>MMASYISDIPGPLKLINFFVHCIIISSFFNAGLCFLNVYPKVRQIPVTGDPGEPLFLTPLIEAGNINEAKKASRVGVLEGAEHIESYSGYITVNKSFNSNLFFWFFPAESNYNTAPVIVWLQGGPGASSLFGLFEENGPFYVSKKYVLKRRKYSWTSSNSVIYIDNPVGTGFSFTESDSGYARNETAVGNDLYTALQQFFLLFPELQKNDFYITGESYAGKYVPALGYAIHTKNPTASVKINMQGMAIGNGLSDPEHMLHYGDYLYQLGLIDLNAREIFHKQENLTRSYIEEKNWNKAFEAFDLLLNGDIYSYGTLFYNLTGMKNYFNYISGNKTQKGGNSDIYVQLEKVRRAIHVGNSTYNNGNVVELHLKDDVLQSVKPWIEELLESHRIVVYNGQLDIIVAYPLTVSYLQALNWSAAASYKTALRYKWHVGNELAGFVKHAGHLTEVLAWNLLFDSKNGFFNLTGFDNYYNYLHDRGSSLNGSYDIFVQKTSTRKAIHVGNSTFHTIDKVQNFLREDFAQSVKPWVEELLESYRMVVYNGQLDIVVAYPLTLTYLQALQWSGAALYKTAPRYKWQVGHDLAGFTKTVGKLTEVLVRDAGHMVPGDQPKWALDLIYRLTTNKPFH</sequence>
<organism evidence="9">
    <name type="scientific">Timema cristinae</name>
    <name type="common">Walking stick</name>
    <dbReference type="NCBI Taxonomy" id="61476"/>
    <lineage>
        <taxon>Eukaryota</taxon>
        <taxon>Metazoa</taxon>
        <taxon>Ecdysozoa</taxon>
        <taxon>Arthropoda</taxon>
        <taxon>Hexapoda</taxon>
        <taxon>Insecta</taxon>
        <taxon>Pterygota</taxon>
        <taxon>Neoptera</taxon>
        <taxon>Polyneoptera</taxon>
        <taxon>Phasmatodea</taxon>
        <taxon>Timematodea</taxon>
        <taxon>Timematoidea</taxon>
        <taxon>Timematidae</taxon>
        <taxon>Timema</taxon>
    </lineage>
</organism>
<evidence type="ECO:0000256" key="5">
    <source>
        <dbReference type="ARBA" id="ARBA00022801"/>
    </source>
</evidence>
<evidence type="ECO:0000256" key="7">
    <source>
        <dbReference type="RuleBase" id="RU361156"/>
    </source>
</evidence>
<dbReference type="PANTHER" id="PTHR11802:SF472">
    <property type="entry name" value="SERINE CARBOXYPEPTIDASE CPVL-RELATED"/>
    <property type="match status" value="1"/>
</dbReference>
<feature type="transmembrane region" description="Helical" evidence="8">
    <location>
        <begin position="15"/>
        <end position="36"/>
    </location>
</feature>
<dbReference type="InterPro" id="IPR001563">
    <property type="entry name" value="Peptidase_S10"/>
</dbReference>
<keyword evidence="6" id="KW-0325">Glycoprotein</keyword>
<name>A0A7R9CJ71_TIMCR</name>
<keyword evidence="8" id="KW-0812">Transmembrane</keyword>
<dbReference type="EMBL" id="OC317435">
    <property type="protein sequence ID" value="CAD7396834.1"/>
    <property type="molecule type" value="Genomic_DNA"/>
</dbReference>
<evidence type="ECO:0000256" key="4">
    <source>
        <dbReference type="ARBA" id="ARBA00022729"/>
    </source>
</evidence>
<evidence type="ECO:0000313" key="9">
    <source>
        <dbReference type="EMBL" id="CAD7396834.1"/>
    </source>
</evidence>
<dbReference type="InterPro" id="IPR029058">
    <property type="entry name" value="AB_hydrolase_fold"/>
</dbReference>
<dbReference type="EC" id="3.4.16.-" evidence="7"/>
<keyword evidence="4" id="KW-0732">Signal</keyword>
<proteinExistence type="inferred from homology"/>
<protein>
    <recommendedName>
        <fullName evidence="7">Carboxypeptidase</fullName>
        <ecNumber evidence="7">3.4.16.-</ecNumber>
    </recommendedName>
</protein>
<gene>
    <name evidence="9" type="ORF">TCEB3V08_LOCUS3804</name>
</gene>